<dbReference type="SUPFAM" id="SSF52540">
    <property type="entry name" value="P-loop containing nucleoside triphosphate hydrolases"/>
    <property type="match status" value="1"/>
</dbReference>
<dbReference type="SMART" id="SM00054">
    <property type="entry name" value="EFh"/>
    <property type="match status" value="2"/>
</dbReference>
<evidence type="ECO:0000256" key="8">
    <source>
        <dbReference type="SAM" id="MobiDB-lite"/>
    </source>
</evidence>
<dbReference type="InterPro" id="IPR018247">
    <property type="entry name" value="EF_Hand_1_Ca_BS"/>
</dbReference>
<evidence type="ECO:0000256" key="7">
    <source>
        <dbReference type="ARBA" id="ARBA00022840"/>
    </source>
</evidence>
<dbReference type="GO" id="GO:0006952">
    <property type="term" value="P:defense response"/>
    <property type="evidence" value="ECO:0007669"/>
    <property type="project" value="UniProtKB-KW"/>
</dbReference>
<keyword evidence="11" id="KW-1185">Reference proteome</keyword>
<evidence type="ECO:0000259" key="9">
    <source>
        <dbReference type="PROSITE" id="PS50222"/>
    </source>
</evidence>
<dbReference type="STRING" id="4540.A0A3L6PNE1"/>
<keyword evidence="6" id="KW-0106">Calcium</keyword>
<keyword evidence="3" id="KW-0677">Repeat</keyword>
<dbReference type="GO" id="GO:0005509">
    <property type="term" value="F:calcium ion binding"/>
    <property type="evidence" value="ECO:0007669"/>
    <property type="project" value="InterPro"/>
</dbReference>
<dbReference type="PANTHER" id="PTHR36766:SF73">
    <property type="entry name" value="NB-ARC DOMAIN-CONTAINING PROTEIN"/>
    <property type="match status" value="1"/>
</dbReference>
<dbReference type="Proteomes" id="UP000275267">
    <property type="component" value="Unassembled WGS sequence"/>
</dbReference>
<keyword evidence="2" id="KW-0433">Leucine-rich repeat</keyword>
<accession>A0A3L6PNE1</accession>
<dbReference type="Pfam" id="PF00036">
    <property type="entry name" value="EF-hand_1"/>
    <property type="match status" value="1"/>
</dbReference>
<keyword evidence="5" id="KW-0611">Plant defense</keyword>
<gene>
    <name evidence="10" type="ORF">C2845_PM14G04880</name>
</gene>
<evidence type="ECO:0000313" key="11">
    <source>
        <dbReference type="Proteomes" id="UP000275267"/>
    </source>
</evidence>
<evidence type="ECO:0000256" key="1">
    <source>
        <dbReference type="ARBA" id="ARBA00008894"/>
    </source>
</evidence>
<sequence>MAAVGGMLASPVLNMVVKQIGAVIGGQITLQKDFTKDLRKMKMMLESVAAVMKDAERQSIEEREVQLWLKRLKDAMYGISDMLDEFEADTQSAARKISLKKDLLQLASACLSVCPKINLANRMKEMREELKVITDQHKDFMLKPGTITNELKITDTHDLWEDNASQLDDLKDMLKVGEQSRIVVIVTTRNEGIANKFRTIKPYKLAPLSNDSCWIIIKQKSSFDSRDDKHEVEQIGKDIAVMCGGMALAAQSLGYMLKKLTSDEWESVRKKETNIFSTEQLGEKYISQLLGLSFLEHSRLHNSASWAYSHCKLNLSPECNNVLSVILGLAPESPASGVGAPLLAAQHRLQAACPPRGSGLPQPRSTPAAGKEQRRRPHLLARAPSRRSRPSPAPPAEEEATVEEARAAFAAFDRDGDGFIDAAERQRMIDAYDEDRDGKIDFSELVKLMETSS</sequence>
<dbReference type="Gene3D" id="1.10.8.430">
    <property type="entry name" value="Helical domain of apoptotic protease-activating factors"/>
    <property type="match status" value="1"/>
</dbReference>
<reference evidence="11" key="1">
    <citation type="journal article" date="2019" name="Nat. Commun.">
        <title>The genome of broomcorn millet.</title>
        <authorList>
            <person name="Zou C."/>
            <person name="Miki D."/>
            <person name="Li D."/>
            <person name="Tang Q."/>
            <person name="Xiao L."/>
            <person name="Rajput S."/>
            <person name="Deng P."/>
            <person name="Jia W."/>
            <person name="Huang R."/>
            <person name="Zhang M."/>
            <person name="Sun Y."/>
            <person name="Hu J."/>
            <person name="Fu X."/>
            <person name="Schnable P.S."/>
            <person name="Li F."/>
            <person name="Zhang H."/>
            <person name="Feng B."/>
            <person name="Zhu X."/>
            <person name="Liu R."/>
            <person name="Schnable J.C."/>
            <person name="Zhu J.-K."/>
            <person name="Zhang H."/>
        </authorList>
    </citation>
    <scope>NUCLEOTIDE SEQUENCE [LARGE SCALE GENOMIC DNA]</scope>
</reference>
<dbReference type="InterPro" id="IPR041118">
    <property type="entry name" value="Rx_N"/>
</dbReference>
<dbReference type="AlphaFoldDB" id="A0A3L6PNE1"/>
<evidence type="ECO:0000256" key="3">
    <source>
        <dbReference type="ARBA" id="ARBA00022737"/>
    </source>
</evidence>
<dbReference type="InterPro" id="IPR042197">
    <property type="entry name" value="Apaf_helical"/>
</dbReference>
<dbReference type="Gene3D" id="1.10.238.10">
    <property type="entry name" value="EF-hand"/>
    <property type="match status" value="2"/>
</dbReference>
<dbReference type="PROSITE" id="PS00018">
    <property type="entry name" value="EF_HAND_1"/>
    <property type="match status" value="1"/>
</dbReference>
<comment type="similarity">
    <text evidence="1">Belongs to the disease resistance NB-LRR family.</text>
</comment>
<proteinExistence type="inferred from homology"/>
<dbReference type="Gene3D" id="1.20.5.4130">
    <property type="match status" value="1"/>
</dbReference>
<dbReference type="PROSITE" id="PS50222">
    <property type="entry name" value="EF_HAND_2"/>
    <property type="match status" value="1"/>
</dbReference>
<name>A0A3L6PNE1_PANMI</name>
<dbReference type="PANTHER" id="PTHR36766">
    <property type="entry name" value="PLANT BROAD-SPECTRUM MILDEW RESISTANCE PROTEIN RPW8"/>
    <property type="match status" value="1"/>
</dbReference>
<keyword evidence="4" id="KW-0547">Nucleotide-binding</keyword>
<organism evidence="10 11">
    <name type="scientific">Panicum miliaceum</name>
    <name type="common">Proso millet</name>
    <name type="synonym">Broomcorn millet</name>
    <dbReference type="NCBI Taxonomy" id="4540"/>
    <lineage>
        <taxon>Eukaryota</taxon>
        <taxon>Viridiplantae</taxon>
        <taxon>Streptophyta</taxon>
        <taxon>Embryophyta</taxon>
        <taxon>Tracheophyta</taxon>
        <taxon>Spermatophyta</taxon>
        <taxon>Magnoliopsida</taxon>
        <taxon>Liliopsida</taxon>
        <taxon>Poales</taxon>
        <taxon>Poaceae</taxon>
        <taxon>PACMAD clade</taxon>
        <taxon>Panicoideae</taxon>
        <taxon>Panicodae</taxon>
        <taxon>Paniceae</taxon>
        <taxon>Panicinae</taxon>
        <taxon>Panicum</taxon>
        <taxon>Panicum sect. Panicum</taxon>
    </lineage>
</organism>
<keyword evidence="7" id="KW-0067">ATP-binding</keyword>
<dbReference type="Pfam" id="PF18052">
    <property type="entry name" value="Rx_N"/>
    <property type="match status" value="1"/>
</dbReference>
<comment type="caution">
    <text evidence="10">The sequence shown here is derived from an EMBL/GenBank/DDBJ whole genome shotgun (WGS) entry which is preliminary data.</text>
</comment>
<dbReference type="InterPro" id="IPR002048">
    <property type="entry name" value="EF_hand_dom"/>
</dbReference>
<dbReference type="EMBL" id="PQIB02000016">
    <property type="protein sequence ID" value="RLM60709.1"/>
    <property type="molecule type" value="Genomic_DNA"/>
</dbReference>
<dbReference type="Pfam" id="PF13202">
    <property type="entry name" value="EF-hand_5"/>
    <property type="match status" value="1"/>
</dbReference>
<dbReference type="InterPro" id="IPR011992">
    <property type="entry name" value="EF-hand-dom_pair"/>
</dbReference>
<dbReference type="SUPFAM" id="SSF47473">
    <property type="entry name" value="EF-hand"/>
    <property type="match status" value="1"/>
</dbReference>
<dbReference type="GO" id="GO:0005524">
    <property type="term" value="F:ATP binding"/>
    <property type="evidence" value="ECO:0007669"/>
    <property type="project" value="UniProtKB-KW"/>
</dbReference>
<feature type="domain" description="EF-hand" evidence="9">
    <location>
        <begin position="420"/>
        <end position="453"/>
    </location>
</feature>
<feature type="region of interest" description="Disordered" evidence="8">
    <location>
        <begin position="353"/>
        <end position="402"/>
    </location>
</feature>
<evidence type="ECO:0000256" key="5">
    <source>
        <dbReference type="ARBA" id="ARBA00022821"/>
    </source>
</evidence>
<evidence type="ECO:0000313" key="10">
    <source>
        <dbReference type="EMBL" id="RLM60709.1"/>
    </source>
</evidence>
<dbReference type="CDD" id="cd00051">
    <property type="entry name" value="EFh"/>
    <property type="match status" value="1"/>
</dbReference>
<feature type="compositionally biased region" description="Basic residues" evidence="8">
    <location>
        <begin position="373"/>
        <end position="389"/>
    </location>
</feature>
<protein>
    <recommendedName>
        <fullName evidence="9">EF-hand domain-containing protein</fullName>
    </recommendedName>
</protein>
<evidence type="ECO:0000256" key="2">
    <source>
        <dbReference type="ARBA" id="ARBA00022614"/>
    </source>
</evidence>
<dbReference type="InterPro" id="IPR027417">
    <property type="entry name" value="P-loop_NTPase"/>
</dbReference>
<dbReference type="GO" id="GO:0043531">
    <property type="term" value="F:ADP binding"/>
    <property type="evidence" value="ECO:0007669"/>
    <property type="project" value="InterPro"/>
</dbReference>
<evidence type="ECO:0000256" key="4">
    <source>
        <dbReference type="ARBA" id="ARBA00022741"/>
    </source>
</evidence>
<dbReference type="OrthoDB" id="37484at2759"/>
<evidence type="ECO:0000256" key="6">
    <source>
        <dbReference type="ARBA" id="ARBA00022837"/>
    </source>
</evidence>